<sequence>MIIAEVVILASCMQVPDIWVANVALPHLADNL</sequence>
<accession>A0A841JVW0</accession>
<dbReference type="Proteomes" id="UP000538666">
    <property type="component" value="Unassembled WGS sequence"/>
</dbReference>
<proteinExistence type="predicted"/>
<reference evidence="1 2" key="1">
    <citation type="submission" date="2020-08" db="EMBL/GenBank/DDBJ databases">
        <title>Genomic Encyclopedia of Type Strains, Phase IV (KMG-IV): sequencing the most valuable type-strain genomes for metagenomic binning, comparative biology and taxonomic classification.</title>
        <authorList>
            <person name="Goeker M."/>
        </authorList>
    </citation>
    <scope>NUCLEOTIDE SEQUENCE [LARGE SCALE GENOMIC DNA]</scope>
    <source>
        <strain evidence="1 2">DSM 103733</strain>
    </source>
</reference>
<protein>
    <submittedName>
        <fullName evidence="1">Uncharacterized protein</fullName>
    </submittedName>
</protein>
<organism evidence="1 2">
    <name type="scientific">Silvibacterium bohemicum</name>
    <dbReference type="NCBI Taxonomy" id="1577686"/>
    <lineage>
        <taxon>Bacteria</taxon>
        <taxon>Pseudomonadati</taxon>
        <taxon>Acidobacteriota</taxon>
        <taxon>Terriglobia</taxon>
        <taxon>Terriglobales</taxon>
        <taxon>Acidobacteriaceae</taxon>
        <taxon>Silvibacterium</taxon>
    </lineage>
</organism>
<keyword evidence="2" id="KW-1185">Reference proteome</keyword>
<dbReference type="EMBL" id="JACHEK010000003">
    <property type="protein sequence ID" value="MBB6143879.1"/>
    <property type="molecule type" value="Genomic_DNA"/>
</dbReference>
<gene>
    <name evidence="1" type="ORF">HNQ77_001828</name>
</gene>
<name>A0A841JVW0_9BACT</name>
<evidence type="ECO:0000313" key="1">
    <source>
        <dbReference type="EMBL" id="MBB6143879.1"/>
    </source>
</evidence>
<dbReference type="AlphaFoldDB" id="A0A841JVW0"/>
<comment type="caution">
    <text evidence="1">The sequence shown here is derived from an EMBL/GenBank/DDBJ whole genome shotgun (WGS) entry which is preliminary data.</text>
</comment>
<evidence type="ECO:0000313" key="2">
    <source>
        <dbReference type="Proteomes" id="UP000538666"/>
    </source>
</evidence>